<keyword evidence="3" id="KW-0028">Amino-acid biosynthesis</keyword>
<dbReference type="InterPro" id="IPR013785">
    <property type="entry name" value="Aldolase_TIM"/>
</dbReference>
<dbReference type="NCBIfam" id="TIGR00735">
    <property type="entry name" value="hisF"/>
    <property type="match status" value="1"/>
</dbReference>
<proteinExistence type="predicted"/>
<protein>
    <recommendedName>
        <fullName evidence="2">imidazole glycerol-phosphate synthase</fullName>
        <ecNumber evidence="2">4.3.2.10</ecNumber>
    </recommendedName>
</protein>
<sequence length="264" mass="28478">MYVNSKDSNSDLTARVIPCLDVAYGRVVKGTNFKQLLDMGDPVELAKMYEQQGADELIFLDIKASVDGQQSALDMVYQVATHLSIPFAVGGGIKTLDDVHKFFHAGADKVTLNTMAVEKPELINEISTQYGSQSIVVAVDVNHEEDGCLAIYTHGGSKRVEVDYHQWINEVVDRGAGEILLTAMHKDGTGSGFDTELLSSFGADFPVQVIASGGAKGPQDFLDAIHAGADAVLAAGLFHRGEYTVGQIKEFLIQNNIKIRNTGC</sequence>
<dbReference type="CDD" id="cd04731">
    <property type="entry name" value="HisF"/>
    <property type="match status" value="1"/>
</dbReference>
<dbReference type="EMBL" id="UOFA01000318">
    <property type="protein sequence ID" value="VAW47068.1"/>
    <property type="molecule type" value="Genomic_DNA"/>
</dbReference>
<gene>
    <name evidence="7" type="ORF">MNBD_GAMMA02-1241</name>
</gene>
<reference evidence="7" key="1">
    <citation type="submission" date="2018-06" db="EMBL/GenBank/DDBJ databases">
        <authorList>
            <person name="Zhirakovskaya E."/>
        </authorList>
    </citation>
    <scope>NUCLEOTIDE SEQUENCE</scope>
</reference>
<accession>A0A3B0VTR6</accession>
<keyword evidence="5" id="KW-0456">Lyase</keyword>
<dbReference type="GO" id="GO:0000105">
    <property type="term" value="P:L-histidine biosynthetic process"/>
    <property type="evidence" value="ECO:0007669"/>
    <property type="project" value="UniProtKB-UniPathway"/>
</dbReference>
<dbReference type="Pfam" id="PF00977">
    <property type="entry name" value="His_biosynth"/>
    <property type="match status" value="1"/>
</dbReference>
<dbReference type="UniPathway" id="UPA00031">
    <property type="reaction ID" value="UER00010"/>
</dbReference>
<dbReference type="AlphaFoldDB" id="A0A3B0VTR6"/>
<comment type="catalytic activity">
    <reaction evidence="6">
        <text>5-[(5-phospho-1-deoxy-D-ribulos-1-ylimino)methylamino]-1-(5-phospho-beta-D-ribosyl)imidazole-4-carboxamide + L-glutamine = D-erythro-1-(imidazol-4-yl)glycerol 3-phosphate + 5-amino-1-(5-phospho-beta-D-ribosyl)imidazole-4-carboxamide + L-glutamate + H(+)</text>
        <dbReference type="Rhea" id="RHEA:24793"/>
        <dbReference type="ChEBI" id="CHEBI:15378"/>
        <dbReference type="ChEBI" id="CHEBI:29985"/>
        <dbReference type="ChEBI" id="CHEBI:58278"/>
        <dbReference type="ChEBI" id="CHEBI:58359"/>
        <dbReference type="ChEBI" id="CHEBI:58475"/>
        <dbReference type="ChEBI" id="CHEBI:58525"/>
        <dbReference type="EC" id="4.3.2.10"/>
    </reaction>
</comment>
<dbReference type="GO" id="GO:0000107">
    <property type="term" value="F:imidazoleglycerol-phosphate synthase activity"/>
    <property type="evidence" value="ECO:0007669"/>
    <property type="project" value="InterPro"/>
</dbReference>
<dbReference type="InterPro" id="IPR006062">
    <property type="entry name" value="His_biosynth"/>
</dbReference>
<dbReference type="EC" id="4.3.2.10" evidence="2"/>
<dbReference type="InterPro" id="IPR050064">
    <property type="entry name" value="IGPS_HisA/HisF"/>
</dbReference>
<organism evidence="7">
    <name type="scientific">hydrothermal vent metagenome</name>
    <dbReference type="NCBI Taxonomy" id="652676"/>
    <lineage>
        <taxon>unclassified sequences</taxon>
        <taxon>metagenomes</taxon>
        <taxon>ecological metagenomes</taxon>
    </lineage>
</organism>
<dbReference type="InterPro" id="IPR011060">
    <property type="entry name" value="RibuloseP-bd_barrel"/>
</dbReference>
<evidence type="ECO:0000256" key="1">
    <source>
        <dbReference type="ARBA" id="ARBA00005091"/>
    </source>
</evidence>
<dbReference type="InterPro" id="IPR004651">
    <property type="entry name" value="HisF"/>
</dbReference>
<dbReference type="SUPFAM" id="SSF51366">
    <property type="entry name" value="Ribulose-phoshate binding barrel"/>
    <property type="match status" value="1"/>
</dbReference>
<evidence type="ECO:0000256" key="4">
    <source>
        <dbReference type="ARBA" id="ARBA00023102"/>
    </source>
</evidence>
<evidence type="ECO:0000256" key="5">
    <source>
        <dbReference type="ARBA" id="ARBA00023239"/>
    </source>
</evidence>
<evidence type="ECO:0000256" key="2">
    <source>
        <dbReference type="ARBA" id="ARBA00012809"/>
    </source>
</evidence>
<keyword evidence="4" id="KW-0368">Histidine biosynthesis</keyword>
<dbReference type="GO" id="GO:0016829">
    <property type="term" value="F:lyase activity"/>
    <property type="evidence" value="ECO:0007669"/>
    <property type="project" value="UniProtKB-KW"/>
</dbReference>
<name>A0A3B0VTR6_9ZZZZ</name>
<dbReference type="Gene3D" id="3.20.20.70">
    <property type="entry name" value="Aldolase class I"/>
    <property type="match status" value="1"/>
</dbReference>
<evidence type="ECO:0000256" key="6">
    <source>
        <dbReference type="ARBA" id="ARBA00047838"/>
    </source>
</evidence>
<evidence type="ECO:0000313" key="7">
    <source>
        <dbReference type="EMBL" id="VAW47068.1"/>
    </source>
</evidence>
<comment type="pathway">
    <text evidence="1">Amino-acid biosynthesis; L-histidine biosynthesis; L-histidine from 5-phospho-alpha-D-ribose 1-diphosphate: step 5/9.</text>
</comment>
<evidence type="ECO:0000256" key="3">
    <source>
        <dbReference type="ARBA" id="ARBA00022605"/>
    </source>
</evidence>
<dbReference type="PANTHER" id="PTHR21235:SF2">
    <property type="entry name" value="IMIDAZOLE GLYCEROL PHOSPHATE SYNTHASE HISHF"/>
    <property type="match status" value="1"/>
</dbReference>
<dbReference type="PANTHER" id="PTHR21235">
    <property type="entry name" value="IMIDAZOLE GLYCEROL PHOSPHATE SYNTHASE SUBUNIT HISF/H IGP SYNTHASE SUBUNIT HISF/H"/>
    <property type="match status" value="1"/>
</dbReference>